<sequence>MDAGDFVAEVLAEMRAQGAAGARFDADRFAVAYQRDNGAAQPVWMYLSTLFAECEREPETRGDRIRRYVTTLLGTEEPPADWDAVRPLLRPVLRGAMFGRTSDATRPTVLRRPAQPFLDELVVVDRPTSMSYVTVTMTATWGVSDEEVFAVARANLAAAGVLPEADPTDGPVLLRFVDDGDAYWPSHLLLDGWLAGLAERVGGPPVAFVPDVNTLLVTAAAPEAMESLLELVADEYLEAPRRLSPVGYTVDGVGRVVPYLAPPGHPAAVLLGRAERLLATREYAAQRELLDESPVPEYVANLELYARDDGSVFTVTAWAVALPTLLPQGDYVGIVVEGEEEPFFLPWGVIVDEGLISEAVEYRPVRYHSAPEPPIDVVEKLRERAVHP</sequence>
<dbReference type="EMBL" id="BOPF01000030">
    <property type="protein sequence ID" value="GIJ49713.1"/>
    <property type="molecule type" value="Genomic_DNA"/>
</dbReference>
<comment type="caution">
    <text evidence="1">The sequence shown here is derived from an EMBL/GenBank/DDBJ whole genome shotgun (WGS) entry which is preliminary data.</text>
</comment>
<evidence type="ECO:0000313" key="2">
    <source>
        <dbReference type="Proteomes" id="UP000619260"/>
    </source>
</evidence>
<dbReference type="AlphaFoldDB" id="A0A8J3YSP4"/>
<protein>
    <submittedName>
        <fullName evidence="1">Uncharacterized protein</fullName>
    </submittedName>
</protein>
<name>A0A8J3YSP4_9ACTN</name>
<accession>A0A8J3YSP4</accession>
<reference evidence="1" key="1">
    <citation type="submission" date="2021-01" db="EMBL/GenBank/DDBJ databases">
        <title>Whole genome shotgun sequence of Virgisporangium aliadipatigenens NBRC 105644.</title>
        <authorList>
            <person name="Komaki H."/>
            <person name="Tamura T."/>
        </authorList>
    </citation>
    <scope>NUCLEOTIDE SEQUENCE</scope>
    <source>
        <strain evidence="1">NBRC 105644</strain>
    </source>
</reference>
<dbReference type="RefSeq" id="WP_203903184.1">
    <property type="nucleotide sequence ID" value="NZ_BOPF01000030.1"/>
</dbReference>
<proteinExistence type="predicted"/>
<evidence type="ECO:0000313" key="1">
    <source>
        <dbReference type="EMBL" id="GIJ49713.1"/>
    </source>
</evidence>
<keyword evidence="2" id="KW-1185">Reference proteome</keyword>
<gene>
    <name evidence="1" type="ORF">Val02_65990</name>
</gene>
<dbReference type="Proteomes" id="UP000619260">
    <property type="component" value="Unassembled WGS sequence"/>
</dbReference>
<organism evidence="1 2">
    <name type="scientific">Virgisporangium aliadipatigenens</name>
    <dbReference type="NCBI Taxonomy" id="741659"/>
    <lineage>
        <taxon>Bacteria</taxon>
        <taxon>Bacillati</taxon>
        <taxon>Actinomycetota</taxon>
        <taxon>Actinomycetes</taxon>
        <taxon>Micromonosporales</taxon>
        <taxon>Micromonosporaceae</taxon>
        <taxon>Virgisporangium</taxon>
    </lineage>
</organism>